<dbReference type="GO" id="GO:0016020">
    <property type="term" value="C:membrane"/>
    <property type="evidence" value="ECO:0007669"/>
    <property type="project" value="UniProtKB-SubCell"/>
</dbReference>
<proteinExistence type="predicted"/>
<keyword evidence="4 5" id="KW-0472">Membrane</keyword>
<dbReference type="InterPro" id="IPR032808">
    <property type="entry name" value="DoxX"/>
</dbReference>
<sequence>MKTAVSIARIMLGIVFLAFGLDFFLHFISGIIRFPGLDRKADNYLTALTHAEYFFPCLKVLEILCGLGLLINRFTALFLIMLFPITFNIFLFDIFLGPQLLLLGGVLIALNIFLLVAYRKNYQGLFAVHPTV</sequence>
<feature type="transmembrane region" description="Helical" evidence="5">
    <location>
        <begin position="12"/>
        <end position="33"/>
    </location>
</feature>
<evidence type="ECO:0000256" key="3">
    <source>
        <dbReference type="ARBA" id="ARBA00022989"/>
    </source>
</evidence>
<dbReference type="EMBL" id="SBIW01000028">
    <property type="protein sequence ID" value="RWY47238.1"/>
    <property type="molecule type" value="Genomic_DNA"/>
</dbReference>
<evidence type="ECO:0000256" key="4">
    <source>
        <dbReference type="ARBA" id="ARBA00023136"/>
    </source>
</evidence>
<evidence type="ECO:0000256" key="2">
    <source>
        <dbReference type="ARBA" id="ARBA00022692"/>
    </source>
</evidence>
<accession>A0A3S4Y4F8</accession>
<keyword evidence="7" id="KW-1185">Reference proteome</keyword>
<dbReference type="OrthoDB" id="8161897at2"/>
<feature type="transmembrane region" description="Helical" evidence="5">
    <location>
        <begin position="76"/>
        <end position="95"/>
    </location>
</feature>
<dbReference type="Pfam" id="PF07681">
    <property type="entry name" value="DoxX"/>
    <property type="match status" value="1"/>
</dbReference>
<evidence type="ECO:0000313" key="7">
    <source>
        <dbReference type="Proteomes" id="UP000286701"/>
    </source>
</evidence>
<dbReference type="AlphaFoldDB" id="A0A3S4Y4F8"/>
<gene>
    <name evidence="6" type="ORF">EPL05_22395</name>
</gene>
<comment type="subcellular location">
    <subcellularLocation>
        <location evidence="1">Membrane</location>
        <topology evidence="1">Multi-pass membrane protein</topology>
    </subcellularLocation>
</comment>
<protein>
    <submittedName>
        <fullName evidence="6">DoxX family membrane protein</fullName>
    </submittedName>
</protein>
<comment type="caution">
    <text evidence="6">The sequence shown here is derived from an EMBL/GenBank/DDBJ whole genome shotgun (WGS) entry which is preliminary data.</text>
</comment>
<feature type="transmembrane region" description="Helical" evidence="5">
    <location>
        <begin position="101"/>
        <end position="118"/>
    </location>
</feature>
<evidence type="ECO:0000313" key="6">
    <source>
        <dbReference type="EMBL" id="RWY47238.1"/>
    </source>
</evidence>
<dbReference type="Proteomes" id="UP000286701">
    <property type="component" value="Unassembled WGS sequence"/>
</dbReference>
<dbReference type="RefSeq" id="WP_128536220.1">
    <property type="nucleotide sequence ID" value="NZ_SBIW01000028.1"/>
</dbReference>
<evidence type="ECO:0000256" key="1">
    <source>
        <dbReference type="ARBA" id="ARBA00004141"/>
    </source>
</evidence>
<evidence type="ECO:0000256" key="5">
    <source>
        <dbReference type="SAM" id="Phobius"/>
    </source>
</evidence>
<keyword evidence="2 5" id="KW-0812">Transmembrane</keyword>
<keyword evidence="3 5" id="KW-1133">Transmembrane helix</keyword>
<name>A0A3S4Y4F8_9SPHI</name>
<reference evidence="6 7" key="1">
    <citation type="submission" date="2019-01" db="EMBL/GenBank/DDBJ databases">
        <title>Mucilaginibacter antarcticum sp. nov., isolated from antarctic soil.</title>
        <authorList>
            <person name="Yan Y.-Q."/>
            <person name="Du Z.-J."/>
        </authorList>
    </citation>
    <scope>NUCLEOTIDE SEQUENCE [LARGE SCALE GENOMIC DNA]</scope>
    <source>
        <strain evidence="6 7">F01003</strain>
    </source>
</reference>
<organism evidence="6 7">
    <name type="scientific">Mucilaginibacter gilvus</name>
    <dbReference type="NCBI Taxonomy" id="2305909"/>
    <lineage>
        <taxon>Bacteria</taxon>
        <taxon>Pseudomonadati</taxon>
        <taxon>Bacteroidota</taxon>
        <taxon>Sphingobacteriia</taxon>
        <taxon>Sphingobacteriales</taxon>
        <taxon>Sphingobacteriaceae</taxon>
        <taxon>Mucilaginibacter</taxon>
    </lineage>
</organism>